<keyword evidence="7" id="KW-0547">Nucleotide-binding</keyword>
<dbReference type="InterPro" id="IPR003661">
    <property type="entry name" value="HisK_dim/P_dom"/>
</dbReference>
<dbReference type="InterPro" id="IPR036890">
    <property type="entry name" value="HATPase_C_sf"/>
</dbReference>
<dbReference type="EMBL" id="CADCXN010000124">
    <property type="protein sequence ID" value="CAA9892938.1"/>
    <property type="molecule type" value="Genomic_DNA"/>
</dbReference>
<dbReference type="SUPFAM" id="SSF47384">
    <property type="entry name" value="Homodimeric domain of signal transducing histidine kinase"/>
    <property type="match status" value="1"/>
</dbReference>
<evidence type="ECO:0000256" key="1">
    <source>
        <dbReference type="ARBA" id="ARBA00000085"/>
    </source>
</evidence>
<gene>
    <name evidence="13" type="ORF">METHB2_90045</name>
</gene>
<dbReference type="GO" id="GO:0005886">
    <property type="term" value="C:plasma membrane"/>
    <property type="evidence" value="ECO:0007669"/>
    <property type="project" value="UniProtKB-SubCell"/>
</dbReference>
<keyword evidence="4" id="KW-1003">Cell membrane</keyword>
<accession>A0A8S0XW08</accession>
<comment type="catalytic activity">
    <reaction evidence="1">
        <text>ATP + protein L-histidine = ADP + protein N-phospho-L-histidine.</text>
        <dbReference type="EC" id="2.7.13.3"/>
    </reaction>
</comment>
<dbReference type="SMART" id="SM00387">
    <property type="entry name" value="HATPase_c"/>
    <property type="match status" value="1"/>
</dbReference>
<sequence>MRAVNFNSNYSLSSPYFSNKMISHSLKSEDAARQNLKWIYVLRNLMMLIESFLIFLSIHGLDFRLPEQKLWLVILAIGSVNIYTSMRLQTDEPVTEFEIFFQIMIDVLSIAALLYLTGGASNPITWVFLLPVIITTIMLPQSYSWYMVILTTSIYTVLIAFNVPLPSIEPHIPDPALLHSDMAHYQVLQQAHAMSDKSYFSLHLFGMWFGFVFSAGLVAFFVAELAKTLKNQERNLAEARENSLRDERVVALGTLAASAAHDMGTPLGTIAIVAHELEQEYPLHRFPDLHEKTLIMQQQINRCKEALSVMSASAGELRAESGKITLVADYIDAVLNQWRVHQPTAKLNFFINPCVATQAKIIAERTLTHAIINILNNAVEASPVEPGIEFHASWDLDFITIKIRDFGSGLPLEIAELAGKQPIASKKRGLGVGLFLTYSTINRLGGRITISNVESGGACVAITLPLLKAENNDENSGIG</sequence>
<dbReference type="InterPro" id="IPR036097">
    <property type="entry name" value="HisK_dim/P_sf"/>
</dbReference>
<dbReference type="Gene3D" id="1.10.287.130">
    <property type="match status" value="1"/>
</dbReference>
<comment type="subcellular location">
    <subcellularLocation>
        <location evidence="2">Cell membrane</location>
        <topology evidence="2">Multi-pass membrane protein</topology>
    </subcellularLocation>
</comment>
<keyword evidence="10" id="KW-0175">Coiled coil</keyword>
<keyword evidence="11" id="KW-0812">Transmembrane</keyword>
<dbReference type="InterPro" id="IPR004358">
    <property type="entry name" value="Sig_transdc_His_kin-like_C"/>
</dbReference>
<protein>
    <recommendedName>
        <fullName evidence="3">histidine kinase</fullName>
        <ecNumber evidence="3">2.7.13.3</ecNumber>
    </recommendedName>
</protein>
<dbReference type="Pfam" id="PF02518">
    <property type="entry name" value="HATPase_c"/>
    <property type="match status" value="1"/>
</dbReference>
<dbReference type="PROSITE" id="PS50109">
    <property type="entry name" value="HIS_KIN"/>
    <property type="match status" value="1"/>
</dbReference>
<dbReference type="EC" id="2.7.13.3" evidence="3"/>
<keyword evidence="6" id="KW-0808">Transferase</keyword>
<dbReference type="InterPro" id="IPR005467">
    <property type="entry name" value="His_kinase_dom"/>
</dbReference>
<dbReference type="PRINTS" id="PR00344">
    <property type="entry name" value="BCTRLSENSOR"/>
</dbReference>
<dbReference type="AlphaFoldDB" id="A0A8S0XW08"/>
<evidence type="ECO:0000256" key="3">
    <source>
        <dbReference type="ARBA" id="ARBA00012438"/>
    </source>
</evidence>
<keyword evidence="14" id="KW-1185">Reference proteome</keyword>
<feature type="coiled-coil region" evidence="10">
    <location>
        <begin position="222"/>
        <end position="249"/>
    </location>
</feature>
<dbReference type="Gene3D" id="3.30.565.10">
    <property type="entry name" value="Histidine kinase-like ATPase, C-terminal domain"/>
    <property type="match status" value="1"/>
</dbReference>
<evidence type="ECO:0000256" key="6">
    <source>
        <dbReference type="ARBA" id="ARBA00022679"/>
    </source>
</evidence>
<reference evidence="13 14" key="1">
    <citation type="submission" date="2020-02" db="EMBL/GenBank/DDBJ databases">
        <authorList>
            <person name="Hogendoorn C."/>
        </authorList>
    </citation>
    <scope>NUCLEOTIDE SEQUENCE [LARGE SCALE GENOMIC DNA]</scope>
    <source>
        <strain evidence="13">METHB21</strain>
    </source>
</reference>
<dbReference type="InterPro" id="IPR003594">
    <property type="entry name" value="HATPase_dom"/>
</dbReference>
<evidence type="ECO:0000256" key="11">
    <source>
        <dbReference type="SAM" id="Phobius"/>
    </source>
</evidence>
<keyword evidence="9" id="KW-0067">ATP-binding</keyword>
<dbReference type="InterPro" id="IPR050980">
    <property type="entry name" value="2C_sensor_his_kinase"/>
</dbReference>
<evidence type="ECO:0000256" key="5">
    <source>
        <dbReference type="ARBA" id="ARBA00022553"/>
    </source>
</evidence>
<feature type="transmembrane region" description="Helical" evidence="11">
    <location>
        <begin position="145"/>
        <end position="165"/>
    </location>
</feature>
<dbReference type="PANTHER" id="PTHR44936">
    <property type="entry name" value="SENSOR PROTEIN CREC"/>
    <property type="match status" value="1"/>
</dbReference>
<dbReference type="PANTHER" id="PTHR44936:SF10">
    <property type="entry name" value="SENSOR PROTEIN RSTB"/>
    <property type="match status" value="1"/>
</dbReference>
<proteinExistence type="predicted"/>
<evidence type="ECO:0000256" key="9">
    <source>
        <dbReference type="ARBA" id="ARBA00022840"/>
    </source>
</evidence>
<keyword evidence="11" id="KW-0472">Membrane</keyword>
<dbReference type="SUPFAM" id="SSF55874">
    <property type="entry name" value="ATPase domain of HSP90 chaperone/DNA topoisomerase II/histidine kinase"/>
    <property type="match status" value="1"/>
</dbReference>
<dbReference type="Proteomes" id="UP000494216">
    <property type="component" value="Unassembled WGS sequence"/>
</dbReference>
<evidence type="ECO:0000256" key="10">
    <source>
        <dbReference type="SAM" id="Coils"/>
    </source>
</evidence>
<keyword evidence="5" id="KW-0597">Phosphoprotein</keyword>
<evidence type="ECO:0000259" key="12">
    <source>
        <dbReference type="PROSITE" id="PS50109"/>
    </source>
</evidence>
<evidence type="ECO:0000256" key="7">
    <source>
        <dbReference type="ARBA" id="ARBA00022741"/>
    </source>
</evidence>
<evidence type="ECO:0000256" key="4">
    <source>
        <dbReference type="ARBA" id="ARBA00022475"/>
    </source>
</evidence>
<feature type="domain" description="Histidine kinase" evidence="12">
    <location>
        <begin position="258"/>
        <end position="468"/>
    </location>
</feature>
<dbReference type="CDD" id="cd00082">
    <property type="entry name" value="HisKA"/>
    <property type="match status" value="1"/>
</dbReference>
<feature type="transmembrane region" description="Helical" evidence="11">
    <location>
        <begin position="202"/>
        <end position="223"/>
    </location>
</feature>
<dbReference type="GO" id="GO:0000155">
    <property type="term" value="F:phosphorelay sensor kinase activity"/>
    <property type="evidence" value="ECO:0007669"/>
    <property type="project" value="InterPro"/>
</dbReference>
<comment type="caution">
    <text evidence="13">The sequence shown here is derived from an EMBL/GenBank/DDBJ whole genome shotgun (WGS) entry which is preliminary data.</text>
</comment>
<keyword evidence="8 13" id="KW-0418">Kinase</keyword>
<evidence type="ECO:0000256" key="2">
    <source>
        <dbReference type="ARBA" id="ARBA00004651"/>
    </source>
</evidence>
<feature type="transmembrane region" description="Helical" evidence="11">
    <location>
        <begin position="38"/>
        <end position="58"/>
    </location>
</feature>
<organism evidence="13 14">
    <name type="scientific">Candidatus Methylobacter favarea</name>
    <dbReference type="NCBI Taxonomy" id="2707345"/>
    <lineage>
        <taxon>Bacteria</taxon>
        <taxon>Pseudomonadati</taxon>
        <taxon>Pseudomonadota</taxon>
        <taxon>Gammaproteobacteria</taxon>
        <taxon>Methylococcales</taxon>
        <taxon>Methylococcaceae</taxon>
        <taxon>Methylobacter</taxon>
    </lineage>
</organism>
<keyword evidence="11" id="KW-1133">Transmembrane helix</keyword>
<evidence type="ECO:0000313" key="14">
    <source>
        <dbReference type="Proteomes" id="UP000494216"/>
    </source>
</evidence>
<dbReference type="GO" id="GO:0005524">
    <property type="term" value="F:ATP binding"/>
    <property type="evidence" value="ECO:0007669"/>
    <property type="project" value="UniProtKB-KW"/>
</dbReference>
<name>A0A8S0XW08_9GAMM</name>
<evidence type="ECO:0000313" key="13">
    <source>
        <dbReference type="EMBL" id="CAA9892938.1"/>
    </source>
</evidence>
<evidence type="ECO:0000256" key="8">
    <source>
        <dbReference type="ARBA" id="ARBA00022777"/>
    </source>
</evidence>